<proteinExistence type="predicted"/>
<dbReference type="Proteomes" id="UP000479000">
    <property type="component" value="Unassembled WGS sequence"/>
</dbReference>
<gene>
    <name evidence="1" type="ORF">NTEN_LOCUS15241</name>
</gene>
<dbReference type="AlphaFoldDB" id="A0A6H5GZQ0"/>
<keyword evidence="2" id="KW-1185">Reference proteome</keyword>
<reference evidence="1 2" key="1">
    <citation type="submission" date="2020-02" db="EMBL/GenBank/DDBJ databases">
        <authorList>
            <person name="Ferguson B K."/>
        </authorList>
    </citation>
    <scope>NUCLEOTIDE SEQUENCE [LARGE SCALE GENOMIC DNA]</scope>
</reference>
<evidence type="ECO:0000313" key="2">
    <source>
        <dbReference type="Proteomes" id="UP000479000"/>
    </source>
</evidence>
<dbReference type="EMBL" id="CADCXU010022867">
    <property type="protein sequence ID" value="CAB0010190.1"/>
    <property type="molecule type" value="Genomic_DNA"/>
</dbReference>
<sequence>MKQLPHLSASNQKVAAPRSDSLKYLEKIIRAGGQVYKKIPSYTPQQTPFFYVEPKTYNLPDFFRLHHGQFGGLVDRPKTEKLDFDEVTRRFGIWCVGDPMYKGQPKRVEVDSSSIVKFDQFAIIQDRVQCFRSGLF</sequence>
<evidence type="ECO:0000313" key="1">
    <source>
        <dbReference type="EMBL" id="CAB0010190.1"/>
    </source>
</evidence>
<protein>
    <submittedName>
        <fullName evidence="1">Uncharacterized protein</fullName>
    </submittedName>
</protein>
<name>A0A6H5GZQ0_9HEMI</name>
<organism evidence="1 2">
    <name type="scientific">Nesidiocoris tenuis</name>
    <dbReference type="NCBI Taxonomy" id="355587"/>
    <lineage>
        <taxon>Eukaryota</taxon>
        <taxon>Metazoa</taxon>
        <taxon>Ecdysozoa</taxon>
        <taxon>Arthropoda</taxon>
        <taxon>Hexapoda</taxon>
        <taxon>Insecta</taxon>
        <taxon>Pterygota</taxon>
        <taxon>Neoptera</taxon>
        <taxon>Paraneoptera</taxon>
        <taxon>Hemiptera</taxon>
        <taxon>Heteroptera</taxon>
        <taxon>Panheteroptera</taxon>
        <taxon>Cimicomorpha</taxon>
        <taxon>Miridae</taxon>
        <taxon>Dicyphina</taxon>
        <taxon>Nesidiocoris</taxon>
    </lineage>
</organism>
<accession>A0A6H5GZQ0</accession>